<evidence type="ECO:0000259" key="8">
    <source>
        <dbReference type="Pfam" id="PF12704"/>
    </source>
</evidence>
<feature type="domain" description="MacB-like periplasmic core" evidence="8">
    <location>
        <begin position="20"/>
        <end position="239"/>
    </location>
</feature>
<evidence type="ECO:0000256" key="6">
    <source>
        <dbReference type="SAM" id="Phobius"/>
    </source>
</evidence>
<protein>
    <submittedName>
        <fullName evidence="9">ABC transporter permease</fullName>
    </submittedName>
</protein>
<evidence type="ECO:0000256" key="3">
    <source>
        <dbReference type="ARBA" id="ARBA00022692"/>
    </source>
</evidence>
<dbReference type="Proteomes" id="UP000613030">
    <property type="component" value="Unassembled WGS sequence"/>
</dbReference>
<dbReference type="InterPro" id="IPR025857">
    <property type="entry name" value="MacB_PCD"/>
</dbReference>
<dbReference type="Pfam" id="PF02687">
    <property type="entry name" value="FtsX"/>
    <property type="match status" value="2"/>
</dbReference>
<dbReference type="InterPro" id="IPR003838">
    <property type="entry name" value="ABC3_permease_C"/>
</dbReference>
<evidence type="ECO:0000313" key="9">
    <source>
        <dbReference type="EMBL" id="MBL0741220.1"/>
    </source>
</evidence>
<dbReference type="Pfam" id="PF12704">
    <property type="entry name" value="MacB_PCD"/>
    <property type="match status" value="2"/>
</dbReference>
<evidence type="ECO:0000256" key="1">
    <source>
        <dbReference type="ARBA" id="ARBA00004651"/>
    </source>
</evidence>
<dbReference type="PANTHER" id="PTHR30572:SF18">
    <property type="entry name" value="ABC-TYPE MACROLIDE FAMILY EXPORT SYSTEM PERMEASE COMPONENT 2"/>
    <property type="match status" value="1"/>
</dbReference>
<keyword evidence="4 6" id="KW-1133">Transmembrane helix</keyword>
<comment type="subcellular location">
    <subcellularLocation>
        <location evidence="1">Cell membrane</location>
        <topology evidence="1">Multi-pass membrane protein</topology>
    </subcellularLocation>
</comment>
<feature type="domain" description="ABC3 transporter permease C-terminal" evidence="7">
    <location>
        <begin position="285"/>
        <end position="398"/>
    </location>
</feature>
<feature type="transmembrane region" description="Helical" evidence="6">
    <location>
        <begin position="421"/>
        <end position="441"/>
    </location>
</feature>
<name>A0ABS1KP15_9BACT</name>
<dbReference type="RefSeq" id="WP_202008576.1">
    <property type="nucleotide sequence ID" value="NZ_JAERRB010000002.1"/>
</dbReference>
<accession>A0ABS1KP15</accession>
<keyword evidence="2" id="KW-1003">Cell membrane</keyword>
<proteinExistence type="predicted"/>
<feature type="domain" description="MacB-like periplasmic core" evidence="8">
    <location>
        <begin position="430"/>
        <end position="587"/>
    </location>
</feature>
<feature type="transmembrane region" description="Helical" evidence="6">
    <location>
        <begin position="326"/>
        <end position="349"/>
    </location>
</feature>
<feature type="transmembrane region" description="Helical" evidence="6">
    <location>
        <begin position="278"/>
        <end position="301"/>
    </location>
</feature>
<keyword evidence="5 6" id="KW-0472">Membrane</keyword>
<dbReference type="PANTHER" id="PTHR30572">
    <property type="entry name" value="MEMBRANE COMPONENT OF TRANSPORTER-RELATED"/>
    <property type="match status" value="1"/>
</dbReference>
<feature type="transmembrane region" description="Helical" evidence="6">
    <location>
        <begin position="21"/>
        <end position="42"/>
    </location>
</feature>
<organism evidence="9 10">
    <name type="scientific">Chryseolinea lacunae</name>
    <dbReference type="NCBI Taxonomy" id="2801331"/>
    <lineage>
        <taxon>Bacteria</taxon>
        <taxon>Pseudomonadati</taxon>
        <taxon>Bacteroidota</taxon>
        <taxon>Cytophagia</taxon>
        <taxon>Cytophagales</taxon>
        <taxon>Fulvivirgaceae</taxon>
        <taxon>Chryseolinea</taxon>
    </lineage>
</organism>
<feature type="transmembrane region" description="Helical" evidence="6">
    <location>
        <begin position="746"/>
        <end position="771"/>
    </location>
</feature>
<keyword evidence="10" id="KW-1185">Reference proteome</keyword>
<evidence type="ECO:0000256" key="4">
    <source>
        <dbReference type="ARBA" id="ARBA00022989"/>
    </source>
</evidence>
<reference evidence="9 10" key="1">
    <citation type="submission" date="2021-01" db="EMBL/GenBank/DDBJ databases">
        <title>Chryseolinea sp. Jin1 Genome sequencing and assembly.</title>
        <authorList>
            <person name="Kim I."/>
        </authorList>
    </citation>
    <scope>NUCLEOTIDE SEQUENCE [LARGE SCALE GENOMIC DNA]</scope>
    <source>
        <strain evidence="9 10">Jin1</strain>
    </source>
</reference>
<feature type="transmembrane region" description="Helical" evidence="6">
    <location>
        <begin position="698"/>
        <end position="726"/>
    </location>
</feature>
<feature type="transmembrane region" description="Helical" evidence="6">
    <location>
        <begin position="665"/>
        <end position="686"/>
    </location>
</feature>
<comment type="caution">
    <text evidence="9">The sequence shown here is derived from an EMBL/GenBank/DDBJ whole genome shotgun (WGS) entry which is preliminary data.</text>
</comment>
<evidence type="ECO:0000259" key="7">
    <source>
        <dbReference type="Pfam" id="PF02687"/>
    </source>
</evidence>
<dbReference type="InterPro" id="IPR050250">
    <property type="entry name" value="Macrolide_Exporter_MacB"/>
</dbReference>
<evidence type="ECO:0000256" key="2">
    <source>
        <dbReference type="ARBA" id="ARBA00022475"/>
    </source>
</evidence>
<sequence length="785" mass="88148">MFRSYFVIALRSLLKNGVYSFINIAGLSIGMVCTIFILLWVADERSWDNFHEKKNRLYRVHINALGDQGIQTQRAVPLGLWEGLKEERDIAHVVPTDWGRDYLLTVGDKKFYKHGYYVAEDFLTMFSFPVVQGPPAPQLTDPSTLVITESTARALFGNEPALGKVVRVDDRVDLKVSGVIKDVPNNSTFVFDCLLPFSTYMIREPWTKTALSEWGNSSFNMYVEFAEGADPQAIEDRVKGIIKKHEANTTAEVTFLPMERWRLYGEFKEGKSATGTIVYVRMFTIIAIFILVIACINFMNLATARSERRAREVGIRKSVGSRRKDLIFQFLGETFFITLLAFVIALGLAESLLPFYNLLVDKTLFIDYGNPWLWLASFGVIVFTAFLSGSYPALYLSSFRPAAVLKGRLQTGKDGSTPRKVMVIGQFFFSIVLIISTAVIYQQLNHLRTRPTGYDVDRLITIGANGDIPKNFDAIKRDLLASGAAESVTKSSSPITSIYGFVDVVWPGKFEDQRKSFAVVGTDYDYTKTLHVKMLQGRDFSPTVNDSLSIIINETARDYIGFKNPIGEKLTTGDRTYTVVGVTEDVIMAYPHRPVDPTIVVYDPGWVTDVTVRLSASQPIGQSMTRIEGVFKKYNPAYPFLYQFTEDEFNRKFTDMQRIGRLANVFAGLAILISCLGLFGLAAFTAEQRTKEIGIRKVLGATISNVVVLLSTDFTRLILLAFVFAAPLGWWFMNQWLADYDYRISISWWIIAGSGVLTLLLALVTVIFQAVKAAKANPVKSLRSE</sequence>
<dbReference type="EMBL" id="JAERRB010000002">
    <property type="protein sequence ID" value="MBL0741220.1"/>
    <property type="molecule type" value="Genomic_DNA"/>
</dbReference>
<gene>
    <name evidence="9" type="ORF">JI741_08310</name>
</gene>
<keyword evidence="3 6" id="KW-0812">Transmembrane</keyword>
<evidence type="ECO:0000256" key="5">
    <source>
        <dbReference type="ARBA" id="ARBA00023136"/>
    </source>
</evidence>
<evidence type="ECO:0000313" key="10">
    <source>
        <dbReference type="Proteomes" id="UP000613030"/>
    </source>
</evidence>
<feature type="transmembrane region" description="Helical" evidence="6">
    <location>
        <begin position="372"/>
        <end position="396"/>
    </location>
</feature>
<feature type="domain" description="ABC3 transporter permease C-terminal" evidence="7">
    <location>
        <begin position="664"/>
        <end position="778"/>
    </location>
</feature>